<dbReference type="RefSeq" id="WP_019919878.1">
    <property type="nucleotide sequence ID" value="NZ_CP140152.1"/>
</dbReference>
<organism evidence="2 3">
    <name type="scientific">Duganella zoogloeoides</name>
    <dbReference type="NCBI Taxonomy" id="75659"/>
    <lineage>
        <taxon>Bacteria</taxon>
        <taxon>Pseudomonadati</taxon>
        <taxon>Pseudomonadota</taxon>
        <taxon>Betaproteobacteria</taxon>
        <taxon>Burkholderiales</taxon>
        <taxon>Oxalobacteraceae</taxon>
        <taxon>Telluria group</taxon>
        <taxon>Duganella</taxon>
    </lineage>
</organism>
<proteinExistence type="predicted"/>
<dbReference type="GeneID" id="43161800"/>
<keyword evidence="3" id="KW-1185">Reference proteome</keyword>
<gene>
    <name evidence="2" type="ORF">SR858_15345</name>
</gene>
<evidence type="ECO:0000313" key="2">
    <source>
        <dbReference type="EMBL" id="WQH02451.1"/>
    </source>
</evidence>
<accession>A0ABZ0XSA6</accession>
<name>A0ABZ0XSA6_9BURK</name>
<reference evidence="2 3" key="1">
    <citation type="submission" date="2023-11" db="EMBL/GenBank/DDBJ databases">
        <title>MicrobeMod: A computational toolkit for identifying prokaryotic methylation and restriction-modification with nanopore sequencing.</title>
        <authorList>
            <person name="Crits-Christoph A."/>
            <person name="Kang S.C."/>
            <person name="Lee H."/>
            <person name="Ostrov N."/>
        </authorList>
    </citation>
    <scope>NUCLEOTIDE SEQUENCE [LARGE SCALE GENOMIC DNA]</scope>
    <source>
        <strain evidence="2 3">ATCC 25935</strain>
    </source>
</reference>
<dbReference type="Proteomes" id="UP001326110">
    <property type="component" value="Chromosome"/>
</dbReference>
<dbReference type="EMBL" id="CP140152">
    <property type="protein sequence ID" value="WQH02451.1"/>
    <property type="molecule type" value="Genomic_DNA"/>
</dbReference>
<protein>
    <submittedName>
        <fullName evidence="2">Uncharacterized protein</fullName>
    </submittedName>
</protein>
<feature type="region of interest" description="Disordered" evidence="1">
    <location>
        <begin position="46"/>
        <end position="70"/>
    </location>
</feature>
<sequence>MKHHSTASGTDSVQGTIDQAATVRSSAFGSGLRITQKGARNLATTEQRGRFQDATITEDGGNNRGAVVQH</sequence>
<evidence type="ECO:0000256" key="1">
    <source>
        <dbReference type="SAM" id="MobiDB-lite"/>
    </source>
</evidence>
<evidence type="ECO:0000313" key="3">
    <source>
        <dbReference type="Proteomes" id="UP001326110"/>
    </source>
</evidence>